<organism evidence="2 3">
    <name type="scientific">Actinophytocola oryzae</name>
    <dbReference type="NCBI Taxonomy" id="502181"/>
    <lineage>
        <taxon>Bacteria</taxon>
        <taxon>Bacillati</taxon>
        <taxon>Actinomycetota</taxon>
        <taxon>Actinomycetes</taxon>
        <taxon>Pseudonocardiales</taxon>
        <taxon>Pseudonocardiaceae</taxon>
    </lineage>
</organism>
<dbReference type="InterPro" id="IPR035897">
    <property type="entry name" value="Toll_tir_struct_dom_sf"/>
</dbReference>
<dbReference type="NCBIfam" id="NF033611">
    <property type="entry name" value="SAVED"/>
    <property type="match status" value="1"/>
</dbReference>
<dbReference type="EMBL" id="SOCP01000008">
    <property type="protein sequence ID" value="TDV48803.1"/>
    <property type="molecule type" value="Genomic_DNA"/>
</dbReference>
<evidence type="ECO:0000313" key="2">
    <source>
        <dbReference type="EMBL" id="TDV48803.1"/>
    </source>
</evidence>
<dbReference type="Gene3D" id="3.40.50.10140">
    <property type="entry name" value="Toll/interleukin-1 receptor homology (TIR) domain"/>
    <property type="match status" value="1"/>
</dbReference>
<dbReference type="GO" id="GO:0007165">
    <property type="term" value="P:signal transduction"/>
    <property type="evidence" value="ECO:0007669"/>
    <property type="project" value="InterPro"/>
</dbReference>
<dbReference type="PROSITE" id="PS50104">
    <property type="entry name" value="TIR"/>
    <property type="match status" value="1"/>
</dbReference>
<evidence type="ECO:0000313" key="3">
    <source>
        <dbReference type="Proteomes" id="UP000294927"/>
    </source>
</evidence>
<dbReference type="AlphaFoldDB" id="A0A4R7VHH7"/>
<dbReference type="Pfam" id="PF13676">
    <property type="entry name" value="TIR_2"/>
    <property type="match status" value="1"/>
</dbReference>
<accession>A0A4R7VHH7</accession>
<keyword evidence="3" id="KW-1185">Reference proteome</keyword>
<dbReference type="Pfam" id="PF18145">
    <property type="entry name" value="SAVED"/>
    <property type="match status" value="1"/>
</dbReference>
<feature type="domain" description="TIR" evidence="1">
    <location>
        <begin position="11"/>
        <end position="149"/>
    </location>
</feature>
<dbReference type="InterPro" id="IPR040836">
    <property type="entry name" value="SAVED"/>
</dbReference>
<dbReference type="RefSeq" id="WP_208297689.1">
    <property type="nucleotide sequence ID" value="NZ_SOCP01000008.1"/>
</dbReference>
<name>A0A4R7VHH7_9PSEU</name>
<dbReference type="Proteomes" id="UP000294927">
    <property type="component" value="Unassembled WGS sequence"/>
</dbReference>
<sequence length="420" mass="45185">MDVHAGRADDAETLVFVNYRSGDGASLAALLHAELCGRFGSAAVFLDHESLPLGRNFAPVLVSRVRGCAVLLVVVGDRWLDGVVGQRRIDDPEDWVRREIVEALNHDMPVVPVLFDGARLSADRLPAELAALTTLQYFEIRARRLRQDVVGLADELARRIPRLRGRPKAAVAELGPRDGRGRSVLSVATLRPDPMADLADHALDWVDRVDGASAYLRRRPLAPATWAQLQADIEAIPESLPHDRLEVLVTGSLRQATSFAVGGALRMVTGMDVAVSQRGTLWSSSQGFDAPSAPVAVTHHVGSGEDLAVSIAVAVDPTDDVLAFVKVGGLPVERLVSLSPGTGIRDNAIDSAAMAAAFAQGCRDAVRKAARHSPRIHLFLAGPTGLALLLGHRWNRLRPTLVYEDVQSAVVYEHAFTLDA</sequence>
<comment type="caution">
    <text evidence="2">The sequence shown here is derived from an EMBL/GenBank/DDBJ whole genome shotgun (WGS) entry which is preliminary data.</text>
</comment>
<gene>
    <name evidence="2" type="ORF">CLV71_108163</name>
</gene>
<protein>
    <submittedName>
        <fullName evidence="2">TIR domain-containing protein</fullName>
    </submittedName>
</protein>
<evidence type="ECO:0000259" key="1">
    <source>
        <dbReference type="PROSITE" id="PS50104"/>
    </source>
</evidence>
<dbReference type="InterPro" id="IPR000157">
    <property type="entry name" value="TIR_dom"/>
</dbReference>
<proteinExistence type="predicted"/>
<reference evidence="2 3" key="1">
    <citation type="submission" date="2019-03" db="EMBL/GenBank/DDBJ databases">
        <title>Genomic Encyclopedia of Archaeal and Bacterial Type Strains, Phase II (KMG-II): from individual species to whole genera.</title>
        <authorList>
            <person name="Goeker M."/>
        </authorList>
    </citation>
    <scope>NUCLEOTIDE SEQUENCE [LARGE SCALE GENOMIC DNA]</scope>
    <source>
        <strain evidence="2 3">DSM 45499</strain>
    </source>
</reference>
<dbReference type="SUPFAM" id="SSF52200">
    <property type="entry name" value="Toll/Interleukin receptor TIR domain"/>
    <property type="match status" value="1"/>
</dbReference>